<keyword evidence="2" id="KW-0547">Nucleotide-binding</keyword>
<feature type="compositionally biased region" description="Acidic residues" evidence="8">
    <location>
        <begin position="1276"/>
        <end position="1301"/>
    </location>
</feature>
<feature type="compositionally biased region" description="Basic and acidic residues" evidence="8">
    <location>
        <begin position="537"/>
        <end position="551"/>
    </location>
</feature>
<dbReference type="PANTHER" id="PTHR45626:SF17">
    <property type="entry name" value="HELICASE-LIKE TRANSCRIPTION FACTOR"/>
    <property type="match status" value="1"/>
</dbReference>
<dbReference type="GO" id="GO:0008270">
    <property type="term" value="F:zinc ion binding"/>
    <property type="evidence" value="ECO:0007669"/>
    <property type="project" value="UniProtKB-KW"/>
</dbReference>
<organism evidence="11 12">
    <name type="scientific">Sarocladium strictum</name>
    <name type="common">Black bundle disease fungus</name>
    <name type="synonym">Acremonium strictum</name>
    <dbReference type="NCBI Taxonomy" id="5046"/>
    <lineage>
        <taxon>Eukaryota</taxon>
        <taxon>Fungi</taxon>
        <taxon>Dikarya</taxon>
        <taxon>Ascomycota</taxon>
        <taxon>Pezizomycotina</taxon>
        <taxon>Sordariomycetes</taxon>
        <taxon>Hypocreomycetidae</taxon>
        <taxon>Hypocreales</taxon>
        <taxon>Sarocladiaceae</taxon>
        <taxon>Sarocladium</taxon>
    </lineage>
</organism>
<dbReference type="SMART" id="SM00490">
    <property type="entry name" value="HELICc"/>
    <property type="match status" value="1"/>
</dbReference>
<reference evidence="11" key="1">
    <citation type="submission" date="2022-10" db="EMBL/GenBank/DDBJ databases">
        <title>Determination and structural analysis of whole genome sequence of Sarocladium strictum F4-1.</title>
        <authorList>
            <person name="Hu L."/>
            <person name="Jiang Y."/>
        </authorList>
    </citation>
    <scope>NUCLEOTIDE SEQUENCE</scope>
    <source>
        <strain evidence="11">F4-1</strain>
    </source>
</reference>
<feature type="region of interest" description="Disordered" evidence="8">
    <location>
        <begin position="424"/>
        <end position="462"/>
    </location>
</feature>
<name>A0AA39L6S0_SARSR</name>
<dbReference type="Pfam" id="PF00176">
    <property type="entry name" value="SNF2-rel_dom"/>
    <property type="match status" value="1"/>
</dbReference>
<evidence type="ECO:0000313" key="12">
    <source>
        <dbReference type="Proteomes" id="UP001175261"/>
    </source>
</evidence>
<feature type="compositionally biased region" description="Polar residues" evidence="8">
    <location>
        <begin position="256"/>
        <end position="268"/>
    </location>
</feature>
<feature type="compositionally biased region" description="Polar residues" evidence="8">
    <location>
        <begin position="286"/>
        <end position="299"/>
    </location>
</feature>
<keyword evidence="3" id="KW-0863">Zinc-finger</keyword>
<feature type="domain" description="Helicase ATP-binding" evidence="9">
    <location>
        <begin position="627"/>
        <end position="822"/>
    </location>
</feature>
<evidence type="ECO:0000256" key="2">
    <source>
        <dbReference type="ARBA" id="ARBA00022741"/>
    </source>
</evidence>
<keyword evidence="7" id="KW-0067">ATP-binding</keyword>
<evidence type="ECO:0000256" key="5">
    <source>
        <dbReference type="ARBA" id="ARBA00022806"/>
    </source>
</evidence>
<feature type="compositionally biased region" description="Polar residues" evidence="8">
    <location>
        <begin position="350"/>
        <end position="361"/>
    </location>
</feature>
<feature type="region of interest" description="Disordered" evidence="8">
    <location>
        <begin position="1276"/>
        <end position="1305"/>
    </location>
</feature>
<evidence type="ECO:0000259" key="9">
    <source>
        <dbReference type="PROSITE" id="PS51192"/>
    </source>
</evidence>
<feature type="region of interest" description="Disordered" evidence="8">
    <location>
        <begin position="1"/>
        <end position="411"/>
    </location>
</feature>
<feature type="compositionally biased region" description="Polar residues" evidence="8">
    <location>
        <begin position="66"/>
        <end position="92"/>
    </location>
</feature>
<feature type="compositionally biased region" description="Basic and acidic residues" evidence="8">
    <location>
        <begin position="510"/>
        <end position="523"/>
    </location>
</feature>
<sequence length="1377" mass="152880">MQKDSEAGASPHQGSDTESAREPGSPQHPVQASSKIQESPTGTDLVSSKGQFVDADYAVSQAEDGNGSTTPLDVQLSSGQQHTNPTAKTTKGTAERSITREAMMKEDGVVAKNVQEREHDTNETLPSDVGKDYNDEPASVSKMSPQTTKDSERDDQPVRDSVPEPESAEPKPAAENIRNDVLTKVQAMEEVNQDEIADVPPYLAEKPPNADRDDQENLHCSDKDDSPVTESRVPRASEAEDDSSMTNAKCNRRSENGQNEDITQSLNGPRSMKVEQACIWSETAEESTGNTYSSSSEPRTGQIIIQKRSDAYEHRQYPEDSSIPEARSTSRLSGNGSLDADVDEGDATASVHSSLVSPNTSDRPEENLHFLAAATSWPAEARDNTENSSAKDSRTCSPSRRFSQKLKHESVSTRDELYAVASFGAAPGPKATPSHGSEDTATAGLETIHRRKRPTEQKKHLTMAARIPAPVTSLKLAKNPREAVAVLVDNYLQTRRKTSQKRPLAAHTQDTPRKAQRRTHEDDATGSLDDQDESEEEVHSDSEPHDGKDDISIEETNDDAPLRIDTLDFDVKRGVSQRRVSAMKTIKGVFGNGNAVEHENGGLVIQNMVSPLWPQQALAVHWMVLQEEIAVGPRGGILAADMGTGKTVMSLGIITGNPPLEDDVLEYSQATLVVVPNQKVARQWLEKIREHCKGVFAASCIAVESQKLRSPWFYEQRNIVITTYSEIAKEKLSSATLRDLNRNWNDPDWRKKVKTATSQSPLFYVNWYRIILDEAHKISNKTTLTFRSCRELKAKYRWCLSGTPLSNTDEELYPYLSFLACDFAKSTTTFTNKFKIEEEEHKKGKKGSRPHLDALMQLILYRYKLGKTVAVGGSQDISVPMSVEEDLVFQEVKPILSKKPSKLQRKRQAVSHFFNLERMFDNDFNGLEIASLLEKFKDLEDRCSVMDVVKTKAEDPAVMEVYSVGFERLLNADCASLTGAFHFEPLLRMIEKDQRIRHSHCTSCKKVPKPWNWVRSKNCNHLYCSRCLPSNKTELPNCPREDCDAPLAWNGWYSTFSRLSTIASGNEFRPKGADVNGTQLVKPSDENPANLLSDLGNIQTPPSTKLVMAAAIILTWRQEHPEDKIVVFLDFLTSAKVLGTMLSKAGERFLYVFGHIGDQKGQAALAKFKDKTAGVGVPILIAGLRSCGEALNLTEANRVITVDLWWNNSKEQQAFGRVHRIGQEKETHFVRLVSEGDRRIMEMQRKKLQEINYAMNEDGHKIKRLQAKELNELFEEDLEPPEEDQDSTTDEEDVDGEETSIDEDRASLLTLADVADAMDTTSAAQNTTDDDLSMVGGDGAGDAQTAKTGKDEMPGFWGAEDGGYGQQDAVMEGYFME</sequence>
<dbReference type="PROSITE" id="PS00518">
    <property type="entry name" value="ZF_RING_1"/>
    <property type="match status" value="1"/>
</dbReference>
<feature type="compositionally biased region" description="Polar residues" evidence="8">
    <location>
        <begin position="327"/>
        <end position="336"/>
    </location>
</feature>
<dbReference type="SUPFAM" id="SSF52540">
    <property type="entry name" value="P-loop containing nucleoside triphosphate hydrolases"/>
    <property type="match status" value="2"/>
</dbReference>
<proteinExistence type="predicted"/>
<keyword evidence="4" id="KW-0378">Hydrolase</keyword>
<dbReference type="InterPro" id="IPR017907">
    <property type="entry name" value="Znf_RING_CS"/>
</dbReference>
<dbReference type="GO" id="GO:0004386">
    <property type="term" value="F:helicase activity"/>
    <property type="evidence" value="ECO:0007669"/>
    <property type="project" value="UniProtKB-KW"/>
</dbReference>
<dbReference type="InterPro" id="IPR000330">
    <property type="entry name" value="SNF2_N"/>
</dbReference>
<feature type="compositionally biased region" description="Basic and acidic residues" evidence="8">
    <location>
        <begin position="380"/>
        <end position="394"/>
    </location>
</feature>
<evidence type="ECO:0000256" key="3">
    <source>
        <dbReference type="ARBA" id="ARBA00022771"/>
    </source>
</evidence>
<evidence type="ECO:0000256" key="4">
    <source>
        <dbReference type="ARBA" id="ARBA00022801"/>
    </source>
</evidence>
<dbReference type="CDD" id="cd18008">
    <property type="entry name" value="DEXDc_SHPRH-like"/>
    <property type="match status" value="1"/>
</dbReference>
<keyword evidence="12" id="KW-1185">Reference proteome</keyword>
<gene>
    <name evidence="11" type="ORF">NLU13_5897</name>
</gene>
<evidence type="ECO:0000256" key="7">
    <source>
        <dbReference type="ARBA" id="ARBA00022840"/>
    </source>
</evidence>
<dbReference type="CDD" id="cd18793">
    <property type="entry name" value="SF2_C_SNF"/>
    <property type="match status" value="1"/>
</dbReference>
<feature type="domain" description="Helicase C-terminal" evidence="10">
    <location>
        <begin position="1108"/>
        <end position="1259"/>
    </location>
</feature>
<dbReference type="Gene3D" id="3.40.50.300">
    <property type="entry name" value="P-loop containing nucleotide triphosphate hydrolases"/>
    <property type="match status" value="1"/>
</dbReference>
<dbReference type="InterPro" id="IPR038718">
    <property type="entry name" value="SNF2-like_sf"/>
</dbReference>
<dbReference type="GO" id="GO:0006281">
    <property type="term" value="P:DNA repair"/>
    <property type="evidence" value="ECO:0007669"/>
    <property type="project" value="TreeGrafter"/>
</dbReference>
<comment type="caution">
    <text evidence="11">The sequence shown here is derived from an EMBL/GenBank/DDBJ whole genome shotgun (WGS) entry which is preliminary data.</text>
</comment>
<dbReference type="GO" id="GO:0008094">
    <property type="term" value="F:ATP-dependent activity, acting on DNA"/>
    <property type="evidence" value="ECO:0007669"/>
    <property type="project" value="TreeGrafter"/>
</dbReference>
<dbReference type="SMART" id="SM00487">
    <property type="entry name" value="DEXDc"/>
    <property type="match status" value="1"/>
</dbReference>
<keyword evidence="6" id="KW-0862">Zinc</keyword>
<dbReference type="PANTHER" id="PTHR45626">
    <property type="entry name" value="TRANSCRIPTION TERMINATION FACTOR 2-RELATED"/>
    <property type="match status" value="1"/>
</dbReference>
<dbReference type="InterPro" id="IPR027417">
    <property type="entry name" value="P-loop_NTPase"/>
</dbReference>
<dbReference type="Pfam" id="PF00271">
    <property type="entry name" value="Helicase_C"/>
    <property type="match status" value="1"/>
</dbReference>
<keyword evidence="5" id="KW-0347">Helicase</keyword>
<dbReference type="PROSITE" id="PS51194">
    <property type="entry name" value="HELICASE_CTER"/>
    <property type="match status" value="1"/>
</dbReference>
<evidence type="ECO:0000259" key="10">
    <source>
        <dbReference type="PROSITE" id="PS51194"/>
    </source>
</evidence>
<feature type="region of interest" description="Disordered" evidence="8">
    <location>
        <begin position="496"/>
        <end position="559"/>
    </location>
</feature>
<evidence type="ECO:0000256" key="1">
    <source>
        <dbReference type="ARBA" id="ARBA00022723"/>
    </source>
</evidence>
<dbReference type="GO" id="GO:0005634">
    <property type="term" value="C:nucleus"/>
    <property type="evidence" value="ECO:0007669"/>
    <property type="project" value="TreeGrafter"/>
</dbReference>
<evidence type="ECO:0000256" key="8">
    <source>
        <dbReference type="SAM" id="MobiDB-lite"/>
    </source>
</evidence>
<protein>
    <submittedName>
        <fullName evidence="11">Uncharacterized protein</fullName>
    </submittedName>
</protein>
<dbReference type="EMBL" id="JAPDFR010000005">
    <property type="protein sequence ID" value="KAK0386060.1"/>
    <property type="molecule type" value="Genomic_DNA"/>
</dbReference>
<dbReference type="Gene3D" id="3.40.50.10810">
    <property type="entry name" value="Tandem AAA-ATPase domain"/>
    <property type="match status" value="1"/>
</dbReference>
<feature type="compositionally biased region" description="Polar residues" evidence="8">
    <location>
        <begin position="28"/>
        <end position="50"/>
    </location>
</feature>
<dbReference type="InterPro" id="IPR014001">
    <property type="entry name" value="Helicase_ATP-bd"/>
</dbReference>
<feature type="compositionally biased region" description="Basic and acidic residues" evidence="8">
    <location>
        <begin position="307"/>
        <end position="318"/>
    </location>
</feature>
<evidence type="ECO:0000256" key="6">
    <source>
        <dbReference type="ARBA" id="ARBA00022833"/>
    </source>
</evidence>
<feature type="compositionally biased region" description="Basic and acidic residues" evidence="8">
    <location>
        <begin position="93"/>
        <end position="122"/>
    </location>
</feature>
<dbReference type="Proteomes" id="UP001175261">
    <property type="component" value="Unassembled WGS sequence"/>
</dbReference>
<evidence type="ECO:0000313" key="11">
    <source>
        <dbReference type="EMBL" id="KAK0386060.1"/>
    </source>
</evidence>
<dbReference type="GO" id="GO:0016787">
    <property type="term" value="F:hydrolase activity"/>
    <property type="evidence" value="ECO:0007669"/>
    <property type="project" value="UniProtKB-KW"/>
</dbReference>
<dbReference type="PROSITE" id="PS51192">
    <property type="entry name" value="HELICASE_ATP_BIND_1"/>
    <property type="match status" value="1"/>
</dbReference>
<feature type="region of interest" description="Disordered" evidence="8">
    <location>
        <begin position="1322"/>
        <end position="1366"/>
    </location>
</feature>
<dbReference type="InterPro" id="IPR001650">
    <property type="entry name" value="Helicase_C-like"/>
</dbReference>
<feature type="compositionally biased region" description="Basic and acidic residues" evidence="8">
    <location>
        <begin position="149"/>
        <end position="162"/>
    </location>
</feature>
<dbReference type="InterPro" id="IPR050628">
    <property type="entry name" value="SNF2_RAD54_helicase_TF"/>
</dbReference>
<dbReference type="GO" id="GO:0005524">
    <property type="term" value="F:ATP binding"/>
    <property type="evidence" value="ECO:0007669"/>
    <property type="project" value="UniProtKB-KW"/>
</dbReference>
<accession>A0AA39L6S0</accession>
<feature type="compositionally biased region" description="Basic and acidic residues" evidence="8">
    <location>
        <begin position="208"/>
        <end position="238"/>
    </location>
</feature>
<dbReference type="InterPro" id="IPR049730">
    <property type="entry name" value="SNF2/RAD54-like_C"/>
</dbReference>
<keyword evidence="1" id="KW-0479">Metal-binding</keyword>